<sequence>MKKLLLCTMLIALSFAYGQESTKKEKLTIQKGTWYLNGGMSLVSNNSKSNQNMEKSDQIGFNFSPKIGFSINNNLIIGLGLGYNYHKNDLNFTNTKNFTKNESYSIFPYIKKYFSLGQKLAFTLHGEFRYTYSKYENDYNSLNNTNLSKANYYFIGIRPGITYFLNKKIALEANIGALGYTKSNHTHFPNNSIQEIDNFNFNLNSSNLNFGISYYW</sequence>
<evidence type="ECO:0000256" key="1">
    <source>
        <dbReference type="ARBA" id="ARBA00022729"/>
    </source>
</evidence>
<keyword evidence="5" id="KW-1185">Reference proteome</keyword>
<dbReference type="EMBL" id="WAAU01000028">
    <property type="protein sequence ID" value="KAB1154570.1"/>
    <property type="molecule type" value="Genomic_DNA"/>
</dbReference>
<proteinExistence type="predicted"/>
<accession>A0A7J5AAJ4</accession>
<feature type="chain" id="PRO_5029509566" evidence="2">
    <location>
        <begin position="19"/>
        <end position="216"/>
    </location>
</feature>
<organism evidence="4 5">
    <name type="scientific">Tenacibaculum aiptasiae</name>
    <dbReference type="NCBI Taxonomy" id="426481"/>
    <lineage>
        <taxon>Bacteria</taxon>
        <taxon>Pseudomonadati</taxon>
        <taxon>Bacteroidota</taxon>
        <taxon>Flavobacteriia</taxon>
        <taxon>Flavobacteriales</taxon>
        <taxon>Flavobacteriaceae</taxon>
        <taxon>Tenacibaculum</taxon>
    </lineage>
</organism>
<feature type="signal peptide" evidence="2">
    <location>
        <begin position="1"/>
        <end position="18"/>
    </location>
</feature>
<feature type="domain" description="Outer membrane protein beta-barrel" evidence="3">
    <location>
        <begin position="30"/>
        <end position="205"/>
    </location>
</feature>
<name>A0A7J5AAJ4_9FLAO</name>
<dbReference type="Gene3D" id="2.40.160.20">
    <property type="match status" value="1"/>
</dbReference>
<dbReference type="InterPro" id="IPR011250">
    <property type="entry name" value="OMP/PagP_B-barrel"/>
</dbReference>
<evidence type="ECO:0000313" key="4">
    <source>
        <dbReference type="EMBL" id="KAB1154570.1"/>
    </source>
</evidence>
<dbReference type="AlphaFoldDB" id="A0A7J5AAJ4"/>
<dbReference type="InterPro" id="IPR027385">
    <property type="entry name" value="Beta-barrel_OMP"/>
</dbReference>
<evidence type="ECO:0000313" key="5">
    <source>
        <dbReference type="Proteomes" id="UP000467305"/>
    </source>
</evidence>
<evidence type="ECO:0000259" key="3">
    <source>
        <dbReference type="Pfam" id="PF13505"/>
    </source>
</evidence>
<evidence type="ECO:0000256" key="2">
    <source>
        <dbReference type="SAM" id="SignalP"/>
    </source>
</evidence>
<gene>
    <name evidence="4" type="ORF">F7018_13650</name>
</gene>
<protein>
    <submittedName>
        <fullName evidence="4">Porin family protein</fullName>
    </submittedName>
</protein>
<dbReference type="SUPFAM" id="SSF56925">
    <property type="entry name" value="OMPA-like"/>
    <property type="match status" value="1"/>
</dbReference>
<dbReference type="OrthoDB" id="945117at2"/>
<dbReference type="Pfam" id="PF13505">
    <property type="entry name" value="OMP_b-brl"/>
    <property type="match status" value="1"/>
</dbReference>
<comment type="caution">
    <text evidence="4">The sequence shown here is derived from an EMBL/GenBank/DDBJ whole genome shotgun (WGS) entry which is preliminary data.</text>
</comment>
<dbReference type="Proteomes" id="UP000467305">
    <property type="component" value="Unassembled WGS sequence"/>
</dbReference>
<reference evidence="4 5" key="1">
    <citation type="submission" date="2019-09" db="EMBL/GenBank/DDBJ databases">
        <authorList>
            <person name="Cao W.R."/>
        </authorList>
    </citation>
    <scope>NUCLEOTIDE SEQUENCE [LARGE SCALE GENOMIC DNA]</scope>
    <source>
        <strain evidence="5">a4</strain>
    </source>
</reference>
<keyword evidence="1 2" id="KW-0732">Signal</keyword>
<dbReference type="RefSeq" id="WP_150900649.1">
    <property type="nucleotide sequence ID" value="NZ_WAAU01000028.1"/>
</dbReference>